<dbReference type="SUPFAM" id="SSF53927">
    <property type="entry name" value="Cytidine deaminase-like"/>
    <property type="match status" value="1"/>
</dbReference>
<feature type="binding site" evidence="7">
    <location>
        <position position="86"/>
    </location>
    <ligand>
        <name>Zn(2+)</name>
        <dbReference type="ChEBI" id="CHEBI:29105"/>
        <note>catalytic</note>
    </ligand>
</feature>
<dbReference type="GO" id="GO:0002100">
    <property type="term" value="P:tRNA wobble adenosine to inosine editing"/>
    <property type="evidence" value="ECO:0007669"/>
    <property type="project" value="UniProtKB-UniRule"/>
</dbReference>
<dbReference type="HOGENOM" id="CLU_025810_3_2_0"/>
<dbReference type="PANTHER" id="PTHR11079">
    <property type="entry name" value="CYTOSINE DEAMINASE FAMILY MEMBER"/>
    <property type="match status" value="1"/>
</dbReference>
<reference evidence="9 10" key="1">
    <citation type="journal article" date="2009" name="J. Bacteriol.">
        <title>Complete and draft genome sequences of six members of the Aquificales.</title>
        <authorList>
            <person name="Reysenbach A.L."/>
            <person name="Hamamura N."/>
            <person name="Podar M."/>
            <person name="Griffiths E."/>
            <person name="Ferreira S."/>
            <person name="Hochstein R."/>
            <person name="Heidelberg J."/>
            <person name="Johnson J."/>
            <person name="Mead D."/>
            <person name="Pohorille A."/>
            <person name="Sarmiento M."/>
            <person name="Schweighofer K."/>
            <person name="Seshadri R."/>
            <person name="Voytek M.A."/>
        </authorList>
    </citation>
    <scope>NUCLEOTIDE SEQUENCE [LARGE SCALE GENOMIC DNA]</scope>
    <source>
        <strain evidence="10">DSM 14350 / EX-H1</strain>
    </source>
</reference>
<dbReference type="PaxDb" id="123214-PERMA_0149"/>
<dbReference type="Proteomes" id="UP000001366">
    <property type="component" value="Chromosome"/>
</dbReference>
<dbReference type="Pfam" id="PF14437">
    <property type="entry name" value="MafB19-deam"/>
    <property type="match status" value="1"/>
</dbReference>
<dbReference type="RefSeq" id="WP_012676053.1">
    <property type="nucleotide sequence ID" value="NC_012440.1"/>
</dbReference>
<comment type="similarity">
    <text evidence="1">Belongs to the cytidine and deoxycytidylate deaminase family. ADAT2 subfamily.</text>
</comment>
<dbReference type="CDD" id="cd01285">
    <property type="entry name" value="nucleoside_deaminase"/>
    <property type="match status" value="1"/>
</dbReference>
<dbReference type="KEGG" id="pmx:PERMA_0149"/>
<evidence type="ECO:0000256" key="3">
    <source>
        <dbReference type="ARBA" id="ARBA00022723"/>
    </source>
</evidence>
<organism evidence="9 10">
    <name type="scientific">Persephonella marina (strain DSM 14350 / EX-H1)</name>
    <dbReference type="NCBI Taxonomy" id="123214"/>
    <lineage>
        <taxon>Bacteria</taxon>
        <taxon>Pseudomonadati</taxon>
        <taxon>Aquificota</taxon>
        <taxon>Aquificia</taxon>
        <taxon>Aquificales</taxon>
        <taxon>Hydrogenothermaceae</taxon>
        <taxon>Persephonella</taxon>
    </lineage>
</organism>
<comment type="catalytic activity">
    <reaction evidence="6 7">
        <text>adenosine(34) in tRNA + H2O + H(+) = inosine(34) in tRNA + NH4(+)</text>
        <dbReference type="Rhea" id="RHEA:43168"/>
        <dbReference type="Rhea" id="RHEA-COMP:10373"/>
        <dbReference type="Rhea" id="RHEA-COMP:10374"/>
        <dbReference type="ChEBI" id="CHEBI:15377"/>
        <dbReference type="ChEBI" id="CHEBI:15378"/>
        <dbReference type="ChEBI" id="CHEBI:28938"/>
        <dbReference type="ChEBI" id="CHEBI:74411"/>
        <dbReference type="ChEBI" id="CHEBI:82852"/>
        <dbReference type="EC" id="3.5.4.33"/>
    </reaction>
</comment>
<evidence type="ECO:0000256" key="1">
    <source>
        <dbReference type="ARBA" id="ARBA00010669"/>
    </source>
</evidence>
<keyword evidence="2 7" id="KW-0819">tRNA processing</keyword>
<evidence type="ECO:0000256" key="4">
    <source>
        <dbReference type="ARBA" id="ARBA00022801"/>
    </source>
</evidence>
<dbReference type="GO" id="GO:0008270">
    <property type="term" value="F:zinc ion binding"/>
    <property type="evidence" value="ECO:0007669"/>
    <property type="project" value="UniProtKB-UniRule"/>
</dbReference>
<dbReference type="InterPro" id="IPR058535">
    <property type="entry name" value="MafB19-deam"/>
</dbReference>
<keyword evidence="5 7" id="KW-0862">Zinc</keyword>
<dbReference type="STRING" id="123214.PERMA_0149"/>
<keyword evidence="3 7" id="KW-0479">Metal-binding</keyword>
<feature type="active site" description="Proton donor" evidence="7">
    <location>
        <position position="55"/>
    </location>
</feature>
<evidence type="ECO:0000259" key="8">
    <source>
        <dbReference type="PROSITE" id="PS51747"/>
    </source>
</evidence>
<dbReference type="InterPro" id="IPR028883">
    <property type="entry name" value="tRNA_aden_deaminase"/>
</dbReference>
<dbReference type="PROSITE" id="PS51747">
    <property type="entry name" value="CYT_DCMP_DEAMINASES_2"/>
    <property type="match status" value="1"/>
</dbReference>
<comment type="subunit">
    <text evidence="7">Homodimer.</text>
</comment>
<dbReference type="PROSITE" id="PS00903">
    <property type="entry name" value="CYT_DCMP_DEAMINASES_1"/>
    <property type="match status" value="1"/>
</dbReference>
<evidence type="ECO:0000313" key="9">
    <source>
        <dbReference type="EMBL" id="ACO03814.1"/>
    </source>
</evidence>
<dbReference type="Gene3D" id="3.40.140.10">
    <property type="entry name" value="Cytidine Deaminase, domain 2"/>
    <property type="match status" value="1"/>
</dbReference>
<dbReference type="eggNOG" id="COG0590">
    <property type="taxonomic scope" value="Bacteria"/>
</dbReference>
<comment type="function">
    <text evidence="7">Catalyzes the deamination of adenosine to inosine at the wobble position 34 of tRNA(Arg2).</text>
</comment>
<dbReference type="EC" id="3.5.4.33" evidence="7"/>
<protein>
    <recommendedName>
        <fullName evidence="7">tRNA-specific adenosine deaminase</fullName>
        <ecNumber evidence="7">3.5.4.33</ecNumber>
    </recommendedName>
</protein>
<dbReference type="EMBL" id="CP001230">
    <property type="protein sequence ID" value="ACO03814.1"/>
    <property type="molecule type" value="Genomic_DNA"/>
</dbReference>
<dbReference type="InterPro" id="IPR016192">
    <property type="entry name" value="APOBEC/CMP_deaminase_Zn-bd"/>
</dbReference>
<accession>C0QTD2</accession>
<feature type="binding site" evidence="7">
    <location>
        <position position="53"/>
    </location>
    <ligand>
        <name>Zn(2+)</name>
        <dbReference type="ChEBI" id="CHEBI:29105"/>
        <note>catalytic</note>
    </ligand>
</feature>
<evidence type="ECO:0000256" key="7">
    <source>
        <dbReference type="HAMAP-Rule" id="MF_00972"/>
    </source>
</evidence>
<sequence length="154" mass="17410">MSEDIKFLDIAYEEALKAYEKDEVPIGAVIVKDGEIIGKGHNQRIEKNNALYHAEIVAIEEACRNTGSWRLDGCTLYVTVEPCVMCAGAIMQSRIKKVVFGALDQKGGAVVSKYRLFDDGKLPFKVDYSLINYEKASIILKDFFLNKRRVSRER</sequence>
<dbReference type="HAMAP" id="MF_00972">
    <property type="entry name" value="tRNA_aden_deaminase"/>
    <property type="match status" value="1"/>
</dbReference>
<feature type="domain" description="CMP/dCMP-type deaminase" evidence="8">
    <location>
        <begin position="2"/>
        <end position="124"/>
    </location>
</feature>
<comment type="cofactor">
    <cofactor evidence="7">
        <name>Zn(2+)</name>
        <dbReference type="ChEBI" id="CHEBI:29105"/>
    </cofactor>
    <text evidence="7">Binds 1 zinc ion per subunit.</text>
</comment>
<keyword evidence="10" id="KW-1185">Reference proteome</keyword>
<evidence type="ECO:0000313" key="10">
    <source>
        <dbReference type="Proteomes" id="UP000001366"/>
    </source>
</evidence>
<feature type="binding site" evidence="7">
    <location>
        <position position="83"/>
    </location>
    <ligand>
        <name>Zn(2+)</name>
        <dbReference type="ChEBI" id="CHEBI:29105"/>
        <note>catalytic</note>
    </ligand>
</feature>
<evidence type="ECO:0000256" key="2">
    <source>
        <dbReference type="ARBA" id="ARBA00022694"/>
    </source>
</evidence>
<evidence type="ECO:0000256" key="5">
    <source>
        <dbReference type="ARBA" id="ARBA00022833"/>
    </source>
</evidence>
<evidence type="ECO:0000256" key="6">
    <source>
        <dbReference type="ARBA" id="ARBA00048045"/>
    </source>
</evidence>
<dbReference type="InterPro" id="IPR002125">
    <property type="entry name" value="CMP_dCMP_dom"/>
</dbReference>
<dbReference type="AlphaFoldDB" id="C0QTD2"/>
<dbReference type="GO" id="GO:0052717">
    <property type="term" value="F:tRNA-specific adenosine-34 deaminase activity"/>
    <property type="evidence" value="ECO:0007669"/>
    <property type="project" value="UniProtKB-UniRule"/>
</dbReference>
<proteinExistence type="inferred from homology"/>
<gene>
    <name evidence="7" type="primary">tadA</name>
    <name evidence="9" type="ordered locus">PERMA_0149</name>
</gene>
<keyword evidence="4 7" id="KW-0378">Hydrolase</keyword>
<name>C0QTD2_PERMH</name>
<dbReference type="OrthoDB" id="9802676at2"/>
<dbReference type="PANTHER" id="PTHR11079:SF179">
    <property type="entry name" value="TRNA(ADENINE(34)) DEAMINASE, CHLOROPLASTIC"/>
    <property type="match status" value="1"/>
</dbReference>
<dbReference type="InterPro" id="IPR016193">
    <property type="entry name" value="Cytidine_deaminase-like"/>
</dbReference>